<reference evidence="1 2" key="1">
    <citation type="journal article" date="2023" name="Sci. Data">
        <title>Genome assembly of the Korean intertidal mud-creeper Batillaria attramentaria.</title>
        <authorList>
            <person name="Patra A.K."/>
            <person name="Ho P.T."/>
            <person name="Jun S."/>
            <person name="Lee S.J."/>
            <person name="Kim Y."/>
            <person name="Won Y.J."/>
        </authorList>
    </citation>
    <scope>NUCLEOTIDE SEQUENCE [LARGE SCALE GENOMIC DNA]</scope>
    <source>
        <strain evidence="1">Wonlab-2016</strain>
    </source>
</reference>
<name>A0ABD0LBS9_9CAEN</name>
<gene>
    <name evidence="1" type="ORF">BaRGS_00012090</name>
</gene>
<sequence length="100" mass="11033">MGMCLCHVAGVDSCLQEAEEEEFSETRPSPRLRWTLGLISSAWVSSRRPVANKSLPAETKGNHFPALQLPATLDVFVKVPQSSLFFIQKPDEELGFGDQA</sequence>
<organism evidence="1 2">
    <name type="scientific">Batillaria attramentaria</name>
    <dbReference type="NCBI Taxonomy" id="370345"/>
    <lineage>
        <taxon>Eukaryota</taxon>
        <taxon>Metazoa</taxon>
        <taxon>Spiralia</taxon>
        <taxon>Lophotrochozoa</taxon>
        <taxon>Mollusca</taxon>
        <taxon>Gastropoda</taxon>
        <taxon>Caenogastropoda</taxon>
        <taxon>Sorbeoconcha</taxon>
        <taxon>Cerithioidea</taxon>
        <taxon>Batillariidae</taxon>
        <taxon>Batillaria</taxon>
    </lineage>
</organism>
<evidence type="ECO:0000313" key="2">
    <source>
        <dbReference type="Proteomes" id="UP001519460"/>
    </source>
</evidence>
<dbReference type="AlphaFoldDB" id="A0ABD0LBS9"/>
<proteinExistence type="predicted"/>
<accession>A0ABD0LBS9</accession>
<comment type="caution">
    <text evidence="1">The sequence shown here is derived from an EMBL/GenBank/DDBJ whole genome shotgun (WGS) entry which is preliminary data.</text>
</comment>
<evidence type="ECO:0000313" key="1">
    <source>
        <dbReference type="EMBL" id="KAK7496683.1"/>
    </source>
</evidence>
<protein>
    <submittedName>
        <fullName evidence="1">Uncharacterized protein</fullName>
    </submittedName>
</protein>
<keyword evidence="2" id="KW-1185">Reference proteome</keyword>
<dbReference type="EMBL" id="JACVVK020000065">
    <property type="protein sequence ID" value="KAK7496683.1"/>
    <property type="molecule type" value="Genomic_DNA"/>
</dbReference>
<dbReference type="Proteomes" id="UP001519460">
    <property type="component" value="Unassembled WGS sequence"/>
</dbReference>